<dbReference type="Proteomes" id="UP000735302">
    <property type="component" value="Unassembled WGS sequence"/>
</dbReference>
<dbReference type="EMBL" id="BLXT01007841">
    <property type="protein sequence ID" value="GFO42962.1"/>
    <property type="molecule type" value="Genomic_DNA"/>
</dbReference>
<evidence type="ECO:0000313" key="6">
    <source>
        <dbReference type="Proteomes" id="UP000735302"/>
    </source>
</evidence>
<feature type="region of interest" description="Disordered" evidence="4">
    <location>
        <begin position="594"/>
        <end position="631"/>
    </location>
</feature>
<dbReference type="Gene3D" id="1.25.40.20">
    <property type="entry name" value="Ankyrin repeat-containing domain"/>
    <property type="match status" value="2"/>
</dbReference>
<feature type="compositionally biased region" description="Basic and acidic residues" evidence="4">
    <location>
        <begin position="766"/>
        <end position="779"/>
    </location>
</feature>
<evidence type="ECO:0000256" key="4">
    <source>
        <dbReference type="SAM" id="MobiDB-lite"/>
    </source>
</evidence>
<dbReference type="PANTHER" id="PTHR24198:SF165">
    <property type="entry name" value="ANKYRIN REPEAT-CONTAINING PROTEIN-RELATED"/>
    <property type="match status" value="1"/>
</dbReference>
<evidence type="ECO:0000256" key="2">
    <source>
        <dbReference type="ARBA" id="ARBA00023043"/>
    </source>
</evidence>
<feature type="region of interest" description="Disordered" evidence="4">
    <location>
        <begin position="689"/>
        <end position="709"/>
    </location>
</feature>
<comment type="caution">
    <text evidence="5">The sequence shown here is derived from an EMBL/GenBank/DDBJ whole genome shotgun (WGS) entry which is preliminary data.</text>
</comment>
<gene>
    <name evidence="5" type="ORF">PoB_006946700</name>
</gene>
<feature type="compositionally biased region" description="Low complexity" evidence="4">
    <location>
        <begin position="611"/>
        <end position="624"/>
    </location>
</feature>
<sequence length="786" mass="88227">MSCFSSCRARRRSRTQTLNRGTLQVSGRCYSSLIHKRLRADAVIIEAGNDETKSVGKNGNTPLMSYLKQTTPDPEVVEAFLRCNADFYMSNKEGEFPLDYVMSSNTIPGNVRNIFTRYVPGIWEAVSRDDAMSVRRLINEWCRVDVQMVGDPSFLPVFCMVQSINEWCRVDVQMGGKTLLQLSLEAGTESIIRVVSGIRPSMEFAHSVLAGDSQMVRRMLRLKLKININFRNLGDRGKTPIFYALLQGNAELVQTLLDRGARVDISIKGDAESDIPLFFAALEHQPAICPTLLKAVIPVAPVRVDSLFYKGRNVLFHCIEKCVGEDIVDFLLAKSSAYLVTQLVERNLCPREMALQAGCLWMVRAIDAAVVRWVFEEEGLNRQILVLQGYQYIPAALKSLDGCEDEKEDNFYRYLSLYHEQVDALHTAVEECDEETVRHIIYFRHPDDHSLDPCLADSRRPGDGQPLLHKAVLRGSTGVTQLLAETLVYQRKQRLDSIRDQYFRTALHYAYGMEEGKELVDLLLDYGASEFTMDKDCRSPLAFKDRQGQPLMGELLQYQYLQDFSQQEPDPWSEPLPIPILGYLLNASSSASSSIPAPATCPHGQPYLDFHNSSNSSSGNQSNGHGHHNQHHRLSAIISPGSANSSINTPKLTVTDSNLATTVHHHGFRSNSIAPLGKAHKLKSVSDTKLHRLPPDSGNSQNHQQPPWHGLASHLANFPDVVKSRLSKRPHGKNSVDVVMHKDYLPLPMDAPRDSEDDYDYEDDVGDSRDLLDEKELRKSTSCSIQ</sequence>
<dbReference type="AlphaFoldDB" id="A0AAV4DFF8"/>
<dbReference type="PROSITE" id="PS50297">
    <property type="entry name" value="ANK_REP_REGION"/>
    <property type="match status" value="1"/>
</dbReference>
<keyword evidence="6" id="KW-1185">Reference proteome</keyword>
<dbReference type="InterPro" id="IPR002110">
    <property type="entry name" value="Ankyrin_rpt"/>
</dbReference>
<dbReference type="SUPFAM" id="SSF48403">
    <property type="entry name" value="Ankyrin repeat"/>
    <property type="match status" value="1"/>
</dbReference>
<accession>A0AAV4DFF8</accession>
<dbReference type="SMART" id="SM00248">
    <property type="entry name" value="ANK"/>
    <property type="match status" value="7"/>
</dbReference>
<keyword evidence="1" id="KW-0677">Repeat</keyword>
<dbReference type="PANTHER" id="PTHR24198">
    <property type="entry name" value="ANKYRIN REPEAT AND PROTEIN KINASE DOMAIN-CONTAINING PROTEIN"/>
    <property type="match status" value="1"/>
</dbReference>
<name>A0AAV4DFF8_9GAST</name>
<evidence type="ECO:0000256" key="1">
    <source>
        <dbReference type="ARBA" id="ARBA00022737"/>
    </source>
</evidence>
<proteinExistence type="predicted"/>
<keyword evidence="2 3" id="KW-0040">ANK repeat</keyword>
<feature type="compositionally biased region" description="Acidic residues" evidence="4">
    <location>
        <begin position="755"/>
        <end position="765"/>
    </location>
</feature>
<evidence type="ECO:0000313" key="5">
    <source>
        <dbReference type="EMBL" id="GFO42962.1"/>
    </source>
</evidence>
<dbReference type="Pfam" id="PF12796">
    <property type="entry name" value="Ank_2"/>
    <property type="match status" value="2"/>
</dbReference>
<organism evidence="5 6">
    <name type="scientific">Plakobranchus ocellatus</name>
    <dbReference type="NCBI Taxonomy" id="259542"/>
    <lineage>
        <taxon>Eukaryota</taxon>
        <taxon>Metazoa</taxon>
        <taxon>Spiralia</taxon>
        <taxon>Lophotrochozoa</taxon>
        <taxon>Mollusca</taxon>
        <taxon>Gastropoda</taxon>
        <taxon>Heterobranchia</taxon>
        <taxon>Euthyneura</taxon>
        <taxon>Panpulmonata</taxon>
        <taxon>Sacoglossa</taxon>
        <taxon>Placobranchoidea</taxon>
        <taxon>Plakobranchidae</taxon>
        <taxon>Plakobranchus</taxon>
    </lineage>
</organism>
<feature type="region of interest" description="Disordered" evidence="4">
    <location>
        <begin position="746"/>
        <end position="786"/>
    </location>
</feature>
<evidence type="ECO:0000256" key="3">
    <source>
        <dbReference type="PROSITE-ProRule" id="PRU00023"/>
    </source>
</evidence>
<protein>
    <submittedName>
        <fullName evidence="5">Ankyrin repeat containing protein</fullName>
    </submittedName>
</protein>
<reference evidence="5 6" key="1">
    <citation type="journal article" date="2021" name="Elife">
        <title>Chloroplast acquisition without the gene transfer in kleptoplastic sea slugs, Plakobranchus ocellatus.</title>
        <authorList>
            <person name="Maeda T."/>
            <person name="Takahashi S."/>
            <person name="Yoshida T."/>
            <person name="Shimamura S."/>
            <person name="Takaki Y."/>
            <person name="Nagai Y."/>
            <person name="Toyoda A."/>
            <person name="Suzuki Y."/>
            <person name="Arimoto A."/>
            <person name="Ishii H."/>
            <person name="Satoh N."/>
            <person name="Nishiyama T."/>
            <person name="Hasebe M."/>
            <person name="Maruyama T."/>
            <person name="Minagawa J."/>
            <person name="Obokata J."/>
            <person name="Shigenobu S."/>
        </authorList>
    </citation>
    <scope>NUCLEOTIDE SEQUENCE [LARGE SCALE GENOMIC DNA]</scope>
</reference>
<dbReference type="InterPro" id="IPR036770">
    <property type="entry name" value="Ankyrin_rpt-contain_sf"/>
</dbReference>
<feature type="repeat" description="ANK" evidence="3">
    <location>
        <begin position="236"/>
        <end position="268"/>
    </location>
</feature>
<dbReference type="PROSITE" id="PS50088">
    <property type="entry name" value="ANK_REPEAT"/>
    <property type="match status" value="1"/>
</dbReference>